<dbReference type="Pfam" id="PF01425">
    <property type="entry name" value="Amidase"/>
    <property type="match status" value="1"/>
</dbReference>
<dbReference type="GO" id="GO:0017064">
    <property type="term" value="F:fatty acid amide hydrolase activity"/>
    <property type="evidence" value="ECO:0007669"/>
    <property type="project" value="UniProtKB-EC"/>
</dbReference>
<comment type="catalytic activity">
    <reaction evidence="15">
        <text>N-docosanoyl-ethanolamine + H2O = docosanoate + ethanolamine</text>
        <dbReference type="Rhea" id="RHEA:63128"/>
        <dbReference type="ChEBI" id="CHEBI:15377"/>
        <dbReference type="ChEBI" id="CHEBI:23858"/>
        <dbReference type="ChEBI" id="CHEBI:57603"/>
        <dbReference type="ChEBI" id="CHEBI:146186"/>
    </reaction>
    <physiologicalReaction direction="left-to-right" evidence="15">
        <dbReference type="Rhea" id="RHEA:63129"/>
    </physiologicalReaction>
</comment>
<dbReference type="InterPro" id="IPR036928">
    <property type="entry name" value="AS_sf"/>
</dbReference>
<feature type="active site" description="Charge relay system" evidence="18">
    <location>
        <position position="233"/>
    </location>
</feature>
<evidence type="ECO:0000256" key="14">
    <source>
        <dbReference type="ARBA" id="ARBA00051454"/>
    </source>
</evidence>
<evidence type="ECO:0000256" key="13">
    <source>
        <dbReference type="ARBA" id="ARBA00051346"/>
    </source>
</evidence>
<evidence type="ECO:0000256" key="12">
    <source>
        <dbReference type="ARBA" id="ARBA00050992"/>
    </source>
</evidence>
<keyword evidence="4" id="KW-0597">Phosphoprotein</keyword>
<keyword evidence="7" id="KW-0443">Lipid metabolism</keyword>
<keyword evidence="20" id="KW-1133">Transmembrane helix</keyword>
<dbReference type="FunFam" id="3.90.1300.10:FF:000001">
    <property type="entry name" value="Fatty-acid amide hydrolase 1"/>
    <property type="match status" value="1"/>
</dbReference>
<accession>A0A7I4YJG7</accession>
<dbReference type="EC" id="3.5.1.99" evidence="3"/>
<evidence type="ECO:0000256" key="20">
    <source>
        <dbReference type="SAM" id="Phobius"/>
    </source>
</evidence>
<feature type="active site" description="Acyl-ester intermediate" evidence="18">
    <location>
        <position position="257"/>
    </location>
</feature>
<dbReference type="OMA" id="GMQPWKY"/>
<reference evidence="23" key="1">
    <citation type="submission" date="2020-12" db="UniProtKB">
        <authorList>
            <consortium name="WormBaseParasite"/>
        </authorList>
    </citation>
    <scope>IDENTIFICATION</scope>
    <source>
        <strain evidence="23">MHco3</strain>
    </source>
</reference>
<evidence type="ECO:0000256" key="2">
    <source>
        <dbReference type="ARBA" id="ARBA00009199"/>
    </source>
</evidence>
<evidence type="ECO:0000256" key="7">
    <source>
        <dbReference type="ARBA" id="ARBA00023098"/>
    </source>
</evidence>
<keyword evidence="20" id="KW-0812">Transmembrane</keyword>
<evidence type="ECO:0000256" key="9">
    <source>
        <dbReference type="ARBA" id="ARBA00048052"/>
    </source>
</evidence>
<name>A0A7I4YJG7_HAECO</name>
<feature type="binding site" evidence="19">
    <location>
        <position position="207"/>
    </location>
    <ligand>
        <name>substrate</name>
    </ligand>
</feature>
<dbReference type="InterPro" id="IPR052096">
    <property type="entry name" value="Endocannabinoid_amidase"/>
</dbReference>
<dbReference type="InterPro" id="IPR020556">
    <property type="entry name" value="Amidase_CS"/>
</dbReference>
<feature type="domain" description="Amidase" evidence="21">
    <location>
        <begin position="103"/>
        <end position="577"/>
    </location>
</feature>
<dbReference type="GO" id="GO:0009062">
    <property type="term" value="P:fatty acid catabolic process"/>
    <property type="evidence" value="ECO:0007669"/>
    <property type="project" value="TreeGrafter"/>
</dbReference>
<dbReference type="Proteomes" id="UP000025227">
    <property type="component" value="Unplaced"/>
</dbReference>
<evidence type="ECO:0000256" key="18">
    <source>
        <dbReference type="PIRSR" id="PIRSR001221-1"/>
    </source>
</evidence>
<evidence type="ECO:0000313" key="23">
    <source>
        <dbReference type="WBParaSite" id="HCON_00099730-00001"/>
    </source>
</evidence>
<protein>
    <recommendedName>
        <fullName evidence="3">fatty acid amide hydrolase</fullName>
        <ecNumber evidence="3">3.5.1.99</ecNumber>
    </recommendedName>
    <alternativeName>
        <fullName evidence="17">Anandamide amidohydrolase 1</fullName>
    </alternativeName>
</protein>
<evidence type="ECO:0000256" key="19">
    <source>
        <dbReference type="PIRSR" id="PIRSR001221-2"/>
    </source>
</evidence>
<comment type="catalytic activity">
    <reaction evidence="16">
        <text>N-(5Z,8Z,11Z,14Z)-eicosatetraenoyl-glycine + H2O = (5Z,8Z,11Z,14Z)-eicosatetraenoate + glycine</text>
        <dbReference type="Rhea" id="RHEA:64108"/>
        <dbReference type="ChEBI" id="CHEBI:15377"/>
        <dbReference type="ChEBI" id="CHEBI:32395"/>
        <dbReference type="ChEBI" id="CHEBI:57305"/>
        <dbReference type="ChEBI" id="CHEBI:59002"/>
    </reaction>
    <physiologicalReaction direction="left-to-right" evidence="16">
        <dbReference type="Rhea" id="RHEA:64109"/>
    </physiologicalReaction>
</comment>
<comment type="catalytic activity">
    <reaction evidence="8">
        <text>(9Z)-octadecenoate + glycine = N-(9Z-octadecenoyl)glycine + H2O</text>
        <dbReference type="Rhea" id="RHEA:51316"/>
        <dbReference type="ChEBI" id="CHEBI:15377"/>
        <dbReference type="ChEBI" id="CHEBI:30823"/>
        <dbReference type="ChEBI" id="CHEBI:57305"/>
        <dbReference type="ChEBI" id="CHEBI:133992"/>
    </reaction>
    <physiologicalReaction direction="right-to-left" evidence="8">
        <dbReference type="Rhea" id="RHEA:51318"/>
    </physiologicalReaction>
</comment>
<evidence type="ECO:0000256" key="10">
    <source>
        <dbReference type="ARBA" id="ARBA00048606"/>
    </source>
</evidence>
<keyword evidence="6" id="KW-0442">Lipid degradation</keyword>
<dbReference type="WBParaSite" id="HCON_00099730-00001">
    <property type="protein sequence ID" value="HCON_00099730-00001"/>
    <property type="gene ID" value="HCON_00099730"/>
</dbReference>
<comment type="catalytic activity">
    <reaction evidence="9">
        <text>N-(9Z-octadecenoyl) ethanolamine + H2O = ethanolamine + (9Z)-octadecenoate</text>
        <dbReference type="Rhea" id="RHEA:45060"/>
        <dbReference type="ChEBI" id="CHEBI:15377"/>
        <dbReference type="ChEBI" id="CHEBI:30823"/>
        <dbReference type="ChEBI" id="CHEBI:57603"/>
        <dbReference type="ChEBI" id="CHEBI:71466"/>
    </reaction>
    <physiologicalReaction direction="left-to-right" evidence="9">
        <dbReference type="Rhea" id="RHEA:45061"/>
    </physiologicalReaction>
</comment>
<evidence type="ECO:0000256" key="16">
    <source>
        <dbReference type="ARBA" id="ARBA00052709"/>
    </source>
</evidence>
<evidence type="ECO:0000256" key="3">
    <source>
        <dbReference type="ARBA" id="ARBA00012112"/>
    </source>
</evidence>
<dbReference type="AlphaFoldDB" id="A0A7I4YJG7"/>
<dbReference type="PROSITE" id="PS00571">
    <property type="entry name" value="AMIDASES"/>
    <property type="match status" value="1"/>
</dbReference>
<comment type="catalytic activity">
    <reaction evidence="11">
        <text>N-(5Z,8Z,11Z,14Z-eicosatetraenoyl)-L-serine + H2O = (5Z,8Z,11Z,14Z)-eicosatetraenoate + L-serine</text>
        <dbReference type="Rhea" id="RHEA:64116"/>
        <dbReference type="ChEBI" id="CHEBI:15377"/>
        <dbReference type="ChEBI" id="CHEBI:32395"/>
        <dbReference type="ChEBI" id="CHEBI:33384"/>
        <dbReference type="ChEBI" id="CHEBI:149697"/>
    </reaction>
    <physiologicalReaction direction="left-to-right" evidence="11">
        <dbReference type="Rhea" id="RHEA:64117"/>
    </physiologicalReaction>
</comment>
<evidence type="ECO:0000313" key="22">
    <source>
        <dbReference type="Proteomes" id="UP000025227"/>
    </source>
</evidence>
<feature type="binding site" evidence="19">
    <location>
        <position position="233"/>
    </location>
    <ligand>
        <name>substrate</name>
    </ligand>
</feature>
<evidence type="ECO:0000256" key="5">
    <source>
        <dbReference type="ARBA" id="ARBA00022801"/>
    </source>
</evidence>
<dbReference type="InterPro" id="IPR023631">
    <property type="entry name" value="Amidase_dom"/>
</dbReference>
<dbReference type="PIRSF" id="PIRSF001221">
    <property type="entry name" value="Amidase_fungi"/>
    <property type="match status" value="1"/>
</dbReference>
<comment type="catalytic activity">
    <reaction evidence="14">
        <text>N-octadecanoyl ethanolamine + H2O = octadecanoate + ethanolamine</text>
        <dbReference type="Rhea" id="RHEA:63124"/>
        <dbReference type="ChEBI" id="CHEBI:15377"/>
        <dbReference type="ChEBI" id="CHEBI:25629"/>
        <dbReference type="ChEBI" id="CHEBI:57603"/>
        <dbReference type="ChEBI" id="CHEBI:85299"/>
    </reaction>
    <physiologicalReaction direction="left-to-right" evidence="14">
        <dbReference type="Rhea" id="RHEA:63125"/>
    </physiologicalReaction>
</comment>
<comment type="catalytic activity">
    <reaction evidence="1">
        <text>(9Z)-octadecenamide + H2O = (9Z)-octadecenoate + NH4(+)</text>
        <dbReference type="Rhea" id="RHEA:26506"/>
        <dbReference type="ChEBI" id="CHEBI:15377"/>
        <dbReference type="ChEBI" id="CHEBI:28938"/>
        <dbReference type="ChEBI" id="CHEBI:30823"/>
        <dbReference type="ChEBI" id="CHEBI:116314"/>
        <dbReference type="EC" id="3.5.1.99"/>
    </reaction>
    <physiologicalReaction direction="left-to-right" evidence="1">
        <dbReference type="Rhea" id="RHEA:26507"/>
    </physiologicalReaction>
</comment>
<evidence type="ECO:0000259" key="21">
    <source>
        <dbReference type="Pfam" id="PF01425"/>
    </source>
</evidence>
<evidence type="ECO:0000256" key="4">
    <source>
        <dbReference type="ARBA" id="ARBA00022553"/>
    </source>
</evidence>
<sequence length="590" mass="66059">MIILLSMILAGAVGNSPFRIMLIIGVLILGAAGYLAYLYVRWQQRQQELSIIVGKRRHERQLLMDAALKSAELLDAQRRDMVASWTFQQLRENLQSGTVTCIEVLRAYQWKAIKAHEKTNCITMFVKEAEEWASKWDRKAQEKDFVKPAFFGIPISLKECVPLEGYDQTRGFVQDVYAPTKVDSVMVQHVKRLGMIPFVQTNVPQSMLSYSCSNPVYGTTNNPLDRERTSGGSSGGEAAIIAAGGSVIGIGGDVGGSIRIPCHFTGIAGIKPSHLRFSHRGVCGSVPGRPLINSNDGPMTVDIETTVDFLREVWCDDWASKQDPYIPPVLWNEDQYKEGSKYRIGYYVDDGWFTPIPAIQRAVLEAKSHLEAAGHTLVPFHPPSIPLVMRHFIRAVCVDGGQFLKNKLFNDIIDSTLFPQIGLFMIPLWVQRILAYPTKFIFPRLANMMHAMALNTGELRETYADIEDYRGDFILLMQEKKLDALLCPSQVITAPKHNVPGKLFAACCYTAVFNLLDFAAGVVKVTETTAEDDQKLREEYPETDPWYRTAKESCKDSIGYPVSVQVAAPPYKEETALRILRDIEIGVRGK</sequence>
<dbReference type="Gene3D" id="3.90.1300.10">
    <property type="entry name" value="Amidase signature (AS) domain"/>
    <property type="match status" value="1"/>
</dbReference>
<comment type="catalytic activity">
    <reaction evidence="13">
        <text>N-(9Z-hexadecenoyl) ethanolamine + H2O = (9Z)-hexadecenoate + ethanolamine</text>
        <dbReference type="Rhea" id="RHEA:35563"/>
        <dbReference type="ChEBI" id="CHEBI:15377"/>
        <dbReference type="ChEBI" id="CHEBI:32372"/>
        <dbReference type="ChEBI" id="CHEBI:57603"/>
        <dbReference type="ChEBI" id="CHEBI:71465"/>
    </reaction>
    <physiologicalReaction direction="left-to-right" evidence="13">
        <dbReference type="Rhea" id="RHEA:35564"/>
    </physiologicalReaction>
</comment>
<comment type="catalytic activity">
    <reaction evidence="12">
        <text>N-(15Z-tetracosenoyl)-ethanolamine + H2O = (15Z)-tetracosenoate + ethanolamine</text>
        <dbReference type="Rhea" id="RHEA:63144"/>
        <dbReference type="ChEBI" id="CHEBI:15377"/>
        <dbReference type="ChEBI" id="CHEBI:32392"/>
        <dbReference type="ChEBI" id="CHEBI:57603"/>
        <dbReference type="ChEBI" id="CHEBI:146187"/>
    </reaction>
    <physiologicalReaction direction="left-to-right" evidence="12">
        <dbReference type="Rhea" id="RHEA:63145"/>
    </physiologicalReaction>
</comment>
<comment type="similarity">
    <text evidence="2">Belongs to the amidase family.</text>
</comment>
<feature type="active site" description="Charge relay system" evidence="18">
    <location>
        <position position="158"/>
    </location>
</feature>
<dbReference type="GO" id="GO:0004040">
    <property type="term" value="F:amidase activity"/>
    <property type="evidence" value="ECO:0007669"/>
    <property type="project" value="TreeGrafter"/>
</dbReference>
<evidence type="ECO:0000256" key="15">
    <source>
        <dbReference type="ARBA" id="ARBA00052458"/>
    </source>
</evidence>
<keyword evidence="22" id="KW-1185">Reference proteome</keyword>
<keyword evidence="20" id="KW-0472">Membrane</keyword>
<evidence type="ECO:0000256" key="11">
    <source>
        <dbReference type="ARBA" id="ARBA00050294"/>
    </source>
</evidence>
<evidence type="ECO:0000256" key="17">
    <source>
        <dbReference type="ARBA" id="ARBA00077216"/>
    </source>
</evidence>
<evidence type="ECO:0000256" key="1">
    <source>
        <dbReference type="ARBA" id="ARBA00000208"/>
    </source>
</evidence>
<keyword evidence="5" id="KW-0378">Hydrolase</keyword>
<feature type="binding site" evidence="19">
    <location>
        <begin position="254"/>
        <end position="257"/>
    </location>
    <ligand>
        <name>substrate</name>
    </ligand>
</feature>
<dbReference type="PANTHER" id="PTHR45847">
    <property type="entry name" value="FATTY ACID AMIDE HYDROLASE"/>
    <property type="match status" value="1"/>
</dbReference>
<comment type="catalytic activity">
    <reaction evidence="10">
        <text>N-(5Z,8Z,11Z,14Z-eicosatetraenoyl)-ethanolamine + H2O = ethanolamine + (5Z,8Z,11Z,14Z)-eicosatetraenoate</text>
        <dbReference type="Rhea" id="RHEA:26136"/>
        <dbReference type="ChEBI" id="CHEBI:2700"/>
        <dbReference type="ChEBI" id="CHEBI:15377"/>
        <dbReference type="ChEBI" id="CHEBI:32395"/>
        <dbReference type="ChEBI" id="CHEBI:57603"/>
        <dbReference type="EC" id="3.5.1.99"/>
    </reaction>
    <physiologicalReaction direction="left-to-right" evidence="10">
        <dbReference type="Rhea" id="RHEA:26137"/>
    </physiologicalReaction>
</comment>
<evidence type="ECO:0000256" key="6">
    <source>
        <dbReference type="ARBA" id="ARBA00022963"/>
    </source>
</evidence>
<proteinExistence type="inferred from homology"/>
<dbReference type="PANTHER" id="PTHR45847:SF11">
    <property type="entry name" value="AMIDASE DOMAIN-CONTAINING PROTEIN"/>
    <property type="match status" value="1"/>
</dbReference>
<evidence type="ECO:0000256" key="8">
    <source>
        <dbReference type="ARBA" id="ARBA00047450"/>
    </source>
</evidence>
<dbReference type="SUPFAM" id="SSF75304">
    <property type="entry name" value="Amidase signature (AS) enzymes"/>
    <property type="match status" value="1"/>
</dbReference>
<dbReference type="OrthoDB" id="6428749at2759"/>
<feature type="transmembrane region" description="Helical" evidence="20">
    <location>
        <begin position="20"/>
        <end position="40"/>
    </location>
</feature>
<organism evidence="22 23">
    <name type="scientific">Haemonchus contortus</name>
    <name type="common">Barber pole worm</name>
    <dbReference type="NCBI Taxonomy" id="6289"/>
    <lineage>
        <taxon>Eukaryota</taxon>
        <taxon>Metazoa</taxon>
        <taxon>Ecdysozoa</taxon>
        <taxon>Nematoda</taxon>
        <taxon>Chromadorea</taxon>
        <taxon>Rhabditida</taxon>
        <taxon>Rhabditina</taxon>
        <taxon>Rhabditomorpha</taxon>
        <taxon>Strongyloidea</taxon>
        <taxon>Trichostrongylidae</taxon>
        <taxon>Haemonchus</taxon>
    </lineage>
</organism>